<dbReference type="RefSeq" id="WP_226391576.1">
    <property type="nucleotide sequence ID" value="NZ_JADCKB010000001.1"/>
</dbReference>
<name>A0A9D5M056_9FIRM</name>
<dbReference type="AlphaFoldDB" id="A0A9D5M056"/>
<accession>A0A9D5M056</accession>
<evidence type="ECO:0000313" key="2">
    <source>
        <dbReference type="EMBL" id="MBE5039023.1"/>
    </source>
</evidence>
<dbReference type="EMBL" id="JADCKB010000001">
    <property type="protein sequence ID" value="MBE5039023.1"/>
    <property type="molecule type" value="Genomic_DNA"/>
</dbReference>
<dbReference type="InterPro" id="IPR010982">
    <property type="entry name" value="Lambda_DNA-bd_dom_sf"/>
</dbReference>
<organism evidence="2 3">
    <name type="scientific">Ructibacterium gallinarum</name>
    <dbReference type="NCBI Taxonomy" id="2779355"/>
    <lineage>
        <taxon>Bacteria</taxon>
        <taxon>Bacillati</taxon>
        <taxon>Bacillota</taxon>
        <taxon>Clostridia</taxon>
        <taxon>Eubacteriales</taxon>
        <taxon>Oscillospiraceae</taxon>
        <taxon>Ructibacterium</taxon>
    </lineage>
</organism>
<proteinExistence type="predicted"/>
<dbReference type="Gene3D" id="1.10.260.40">
    <property type="entry name" value="lambda repressor-like DNA-binding domains"/>
    <property type="match status" value="1"/>
</dbReference>
<dbReference type="Pfam" id="PF13443">
    <property type="entry name" value="HTH_26"/>
    <property type="match status" value="1"/>
</dbReference>
<protein>
    <submittedName>
        <fullName evidence="2">Helix-turn-helix transcriptional regulator</fullName>
    </submittedName>
</protein>
<keyword evidence="3" id="KW-1185">Reference proteome</keyword>
<reference evidence="2" key="1">
    <citation type="submission" date="2020-10" db="EMBL/GenBank/DDBJ databases">
        <title>ChiBAC.</title>
        <authorList>
            <person name="Zenner C."/>
            <person name="Hitch T.C.A."/>
            <person name="Clavel T."/>
        </authorList>
    </citation>
    <scope>NUCLEOTIDE SEQUENCE</scope>
    <source>
        <strain evidence="2">DSM 107454</strain>
    </source>
</reference>
<feature type="domain" description="HTH cro/C1-type" evidence="1">
    <location>
        <begin position="23"/>
        <end position="78"/>
    </location>
</feature>
<comment type="caution">
    <text evidence="2">The sequence shown here is derived from an EMBL/GenBank/DDBJ whole genome shotgun (WGS) entry which is preliminary data.</text>
</comment>
<dbReference type="InterPro" id="IPR001387">
    <property type="entry name" value="Cro/C1-type_HTH"/>
</dbReference>
<evidence type="ECO:0000259" key="1">
    <source>
        <dbReference type="PROSITE" id="PS50943"/>
    </source>
</evidence>
<dbReference type="Proteomes" id="UP000806542">
    <property type="component" value="Unassembled WGS sequence"/>
</dbReference>
<sequence length="87" mass="10475">MKSVLKEQKELQEVDFGSVRLTLKEFLKQHRYTRYQLARHTSIKYQTIDRYYKNNIDRVDLTLLAKMCFSLECDLSDILQYIPPKTN</sequence>
<evidence type="ECO:0000313" key="3">
    <source>
        <dbReference type="Proteomes" id="UP000806542"/>
    </source>
</evidence>
<gene>
    <name evidence="2" type="ORF">INF28_00885</name>
</gene>
<dbReference type="CDD" id="cd00093">
    <property type="entry name" value="HTH_XRE"/>
    <property type="match status" value="1"/>
</dbReference>
<dbReference type="PROSITE" id="PS50943">
    <property type="entry name" value="HTH_CROC1"/>
    <property type="match status" value="1"/>
</dbReference>
<dbReference type="SUPFAM" id="SSF47413">
    <property type="entry name" value="lambda repressor-like DNA-binding domains"/>
    <property type="match status" value="1"/>
</dbReference>
<dbReference type="GO" id="GO:0003677">
    <property type="term" value="F:DNA binding"/>
    <property type="evidence" value="ECO:0007669"/>
    <property type="project" value="InterPro"/>
</dbReference>